<gene>
    <name evidence="2" type="ORF">DB30_06919</name>
</gene>
<protein>
    <submittedName>
        <fullName evidence="2">Uncharacterized protein</fullName>
    </submittedName>
</protein>
<evidence type="ECO:0000313" key="3">
    <source>
        <dbReference type="Proteomes" id="UP000031599"/>
    </source>
</evidence>
<dbReference type="AlphaFoldDB" id="A0A0C2D2G4"/>
<comment type="caution">
    <text evidence="2">The sequence shown here is derived from an EMBL/GenBank/DDBJ whole genome shotgun (WGS) entry which is preliminary data.</text>
</comment>
<organism evidence="2 3">
    <name type="scientific">Enhygromyxa salina</name>
    <dbReference type="NCBI Taxonomy" id="215803"/>
    <lineage>
        <taxon>Bacteria</taxon>
        <taxon>Pseudomonadati</taxon>
        <taxon>Myxococcota</taxon>
        <taxon>Polyangia</taxon>
        <taxon>Nannocystales</taxon>
        <taxon>Nannocystaceae</taxon>
        <taxon>Enhygromyxa</taxon>
    </lineage>
</organism>
<sequence length="92" mass="9756">MAKQVGVAHARESSVFGPPHTLGDSPTAAASRLVIFRPPHALAAFADCSRWRVWSLRSSEPFVRGRMCGPLEGGSGCYRGAAWWAAGALVCS</sequence>
<evidence type="ECO:0000256" key="1">
    <source>
        <dbReference type="SAM" id="MobiDB-lite"/>
    </source>
</evidence>
<name>A0A0C2D2G4_9BACT</name>
<dbReference type="EMBL" id="JMCC02000075">
    <property type="protein sequence ID" value="KIG14317.1"/>
    <property type="molecule type" value="Genomic_DNA"/>
</dbReference>
<feature type="region of interest" description="Disordered" evidence="1">
    <location>
        <begin position="1"/>
        <end position="25"/>
    </location>
</feature>
<evidence type="ECO:0000313" key="2">
    <source>
        <dbReference type="EMBL" id="KIG14317.1"/>
    </source>
</evidence>
<dbReference type="Proteomes" id="UP000031599">
    <property type="component" value="Unassembled WGS sequence"/>
</dbReference>
<reference evidence="2 3" key="1">
    <citation type="submission" date="2014-12" db="EMBL/GenBank/DDBJ databases">
        <title>Genome assembly of Enhygromyxa salina DSM 15201.</title>
        <authorList>
            <person name="Sharma G."/>
            <person name="Subramanian S."/>
        </authorList>
    </citation>
    <scope>NUCLEOTIDE SEQUENCE [LARGE SCALE GENOMIC DNA]</scope>
    <source>
        <strain evidence="2 3">DSM 15201</strain>
    </source>
</reference>
<proteinExistence type="predicted"/>
<accession>A0A0C2D2G4</accession>